<name>A0ABR2WEC4_9FUNG</name>
<evidence type="ECO:0008006" key="14">
    <source>
        <dbReference type="Google" id="ProtNLM"/>
    </source>
</evidence>
<gene>
    <name evidence="12" type="ORF">K7432_016751</name>
</gene>
<protein>
    <recommendedName>
        <fullName evidence="14">Mitochondrial carrier protein</fullName>
    </recommendedName>
</protein>
<evidence type="ECO:0000256" key="7">
    <source>
        <dbReference type="ARBA" id="ARBA00023128"/>
    </source>
</evidence>
<feature type="transmembrane region" description="Helical" evidence="11">
    <location>
        <begin position="250"/>
        <end position="272"/>
    </location>
</feature>
<evidence type="ECO:0000256" key="5">
    <source>
        <dbReference type="ARBA" id="ARBA00022737"/>
    </source>
</evidence>
<evidence type="ECO:0000313" key="13">
    <source>
        <dbReference type="Proteomes" id="UP001479436"/>
    </source>
</evidence>
<sequence>MAQRQVSLPTTKLTDKKEYQYDNPIISAVRPYKTTVAAGASGILGTFVGYPFDCLKTRMQTSDFPSMNVCAKVMFQEEGMGAFYRGIISPLISTTCLKALTFTVYDTAKRNLVNRLYILPEEHRLQQKITFEEYSSKHFLSTLPVIFVAGVLGGTISSIPCIPLELVKVQMQLQRVIAISSGLATNNLAHETTVGCARRIVRDYGVSALYRGASLQLLRDGVGMGFYFGFYEGFKYLSTNQLGFSGSPLVYMFAGGCSGTMSWFVGFPVDLVKSRIQKEAFMSQRQYVNGMDCFRKVIAQSGIRGLYSGMVPTLVRAFPIHSINFLVYESVLKIFN</sequence>
<accession>A0ABR2WEC4</accession>
<keyword evidence="3 10" id="KW-0813">Transport</keyword>
<evidence type="ECO:0000256" key="9">
    <source>
        <dbReference type="PROSITE-ProRule" id="PRU00282"/>
    </source>
</evidence>
<feature type="transmembrane region" description="Helical" evidence="11">
    <location>
        <begin position="208"/>
        <end position="230"/>
    </location>
</feature>
<feature type="repeat" description="Solcar" evidence="9">
    <location>
        <begin position="246"/>
        <end position="334"/>
    </location>
</feature>
<evidence type="ECO:0000256" key="3">
    <source>
        <dbReference type="ARBA" id="ARBA00022448"/>
    </source>
</evidence>
<keyword evidence="13" id="KW-1185">Reference proteome</keyword>
<feature type="transmembrane region" description="Helical" evidence="11">
    <location>
        <begin position="145"/>
        <end position="167"/>
    </location>
</feature>
<dbReference type="InterPro" id="IPR023395">
    <property type="entry name" value="MCP_dom_sf"/>
</dbReference>
<feature type="transmembrane region" description="Helical" evidence="11">
    <location>
        <begin position="82"/>
        <end position="105"/>
    </location>
</feature>
<evidence type="ECO:0000313" key="12">
    <source>
        <dbReference type="EMBL" id="KAK9759826.1"/>
    </source>
</evidence>
<dbReference type="SUPFAM" id="SSF103506">
    <property type="entry name" value="Mitochondrial carrier"/>
    <property type="match status" value="1"/>
</dbReference>
<dbReference type="Gene3D" id="1.50.40.10">
    <property type="entry name" value="Mitochondrial carrier domain"/>
    <property type="match status" value="2"/>
</dbReference>
<comment type="similarity">
    <text evidence="2 10">Belongs to the mitochondrial carrier (TC 2.A.29) family.</text>
</comment>
<evidence type="ECO:0000256" key="1">
    <source>
        <dbReference type="ARBA" id="ARBA00004225"/>
    </source>
</evidence>
<dbReference type="Proteomes" id="UP001479436">
    <property type="component" value="Unassembled WGS sequence"/>
</dbReference>
<comment type="caution">
    <text evidence="12">The sequence shown here is derived from an EMBL/GenBank/DDBJ whole genome shotgun (WGS) entry which is preliminary data.</text>
</comment>
<evidence type="ECO:0000256" key="6">
    <source>
        <dbReference type="ARBA" id="ARBA00022989"/>
    </source>
</evidence>
<evidence type="ECO:0000256" key="11">
    <source>
        <dbReference type="SAM" id="Phobius"/>
    </source>
</evidence>
<keyword evidence="6 11" id="KW-1133">Transmembrane helix</keyword>
<evidence type="ECO:0000256" key="2">
    <source>
        <dbReference type="ARBA" id="ARBA00006375"/>
    </source>
</evidence>
<keyword evidence="4 9" id="KW-0812">Transmembrane</keyword>
<dbReference type="InterPro" id="IPR018108">
    <property type="entry name" value="MCP_transmembrane"/>
</dbReference>
<comment type="subcellular location">
    <subcellularLocation>
        <location evidence="1">Mitochondrion membrane</location>
        <topology evidence="1">Multi-pass membrane protein</topology>
    </subcellularLocation>
</comment>
<feature type="repeat" description="Solcar" evidence="9">
    <location>
        <begin position="141"/>
        <end position="237"/>
    </location>
</feature>
<evidence type="ECO:0000256" key="10">
    <source>
        <dbReference type="RuleBase" id="RU000488"/>
    </source>
</evidence>
<dbReference type="Pfam" id="PF00153">
    <property type="entry name" value="Mito_carr"/>
    <property type="match status" value="3"/>
</dbReference>
<evidence type="ECO:0000256" key="8">
    <source>
        <dbReference type="ARBA" id="ARBA00023136"/>
    </source>
</evidence>
<feature type="repeat" description="Solcar" evidence="9">
    <location>
        <begin position="29"/>
        <end position="111"/>
    </location>
</feature>
<keyword evidence="5" id="KW-0677">Repeat</keyword>
<dbReference type="PANTHER" id="PTHR45624">
    <property type="entry name" value="MITOCHONDRIAL BASIC AMINO ACIDS TRANSPORTER-RELATED"/>
    <property type="match status" value="1"/>
</dbReference>
<organism evidence="12 13">
    <name type="scientific">Basidiobolus ranarum</name>
    <dbReference type="NCBI Taxonomy" id="34480"/>
    <lineage>
        <taxon>Eukaryota</taxon>
        <taxon>Fungi</taxon>
        <taxon>Fungi incertae sedis</taxon>
        <taxon>Zoopagomycota</taxon>
        <taxon>Entomophthoromycotina</taxon>
        <taxon>Basidiobolomycetes</taxon>
        <taxon>Basidiobolales</taxon>
        <taxon>Basidiobolaceae</taxon>
        <taxon>Basidiobolus</taxon>
    </lineage>
</organism>
<dbReference type="EMBL" id="JASJQH010002976">
    <property type="protein sequence ID" value="KAK9759826.1"/>
    <property type="molecule type" value="Genomic_DNA"/>
</dbReference>
<keyword evidence="7" id="KW-0496">Mitochondrion</keyword>
<reference evidence="12 13" key="1">
    <citation type="submission" date="2023-04" db="EMBL/GenBank/DDBJ databases">
        <title>Genome of Basidiobolus ranarum AG-B5.</title>
        <authorList>
            <person name="Stajich J.E."/>
            <person name="Carter-House D."/>
            <person name="Gryganskyi A."/>
        </authorList>
    </citation>
    <scope>NUCLEOTIDE SEQUENCE [LARGE SCALE GENOMIC DNA]</scope>
    <source>
        <strain evidence="12 13">AG-B5</strain>
    </source>
</reference>
<keyword evidence="8 9" id="KW-0472">Membrane</keyword>
<dbReference type="PROSITE" id="PS50920">
    <property type="entry name" value="SOLCAR"/>
    <property type="match status" value="3"/>
</dbReference>
<proteinExistence type="inferred from homology"/>
<dbReference type="InterPro" id="IPR050567">
    <property type="entry name" value="Mitochondrial_Carrier"/>
</dbReference>
<evidence type="ECO:0000256" key="4">
    <source>
        <dbReference type="ARBA" id="ARBA00022692"/>
    </source>
</evidence>
<dbReference type="PANTHER" id="PTHR45624:SF9">
    <property type="entry name" value="CARRIER PROTEIN, PUTATIVE (AFU_ORTHOLOGUE AFUA_4G06390)-RELATED"/>
    <property type="match status" value="1"/>
</dbReference>